<protein>
    <submittedName>
        <fullName evidence="2">Uncharacterized protein</fullName>
    </submittedName>
</protein>
<dbReference type="GeneID" id="34566606"/>
<feature type="compositionally biased region" description="Basic and acidic residues" evidence="1">
    <location>
        <begin position="43"/>
        <end position="59"/>
    </location>
</feature>
<feature type="compositionally biased region" description="Polar residues" evidence="1">
    <location>
        <begin position="7"/>
        <end position="16"/>
    </location>
</feature>
<proteinExistence type="predicted"/>
<evidence type="ECO:0000313" key="3">
    <source>
        <dbReference type="Proteomes" id="UP000176998"/>
    </source>
</evidence>
<name>A0A1G4AQA2_9PEZI</name>
<dbReference type="EMBL" id="MJBS01000195">
    <property type="protein sequence ID" value="OHE91202.1"/>
    <property type="molecule type" value="Genomic_DNA"/>
</dbReference>
<accession>A0A1G4AQA2</accession>
<evidence type="ECO:0000256" key="1">
    <source>
        <dbReference type="SAM" id="MobiDB-lite"/>
    </source>
</evidence>
<organism evidence="2 3">
    <name type="scientific">Colletotrichum orchidophilum</name>
    <dbReference type="NCBI Taxonomy" id="1209926"/>
    <lineage>
        <taxon>Eukaryota</taxon>
        <taxon>Fungi</taxon>
        <taxon>Dikarya</taxon>
        <taxon>Ascomycota</taxon>
        <taxon>Pezizomycotina</taxon>
        <taxon>Sordariomycetes</taxon>
        <taxon>Hypocreomycetidae</taxon>
        <taxon>Glomerellales</taxon>
        <taxon>Glomerellaceae</taxon>
        <taxon>Colletotrichum</taxon>
    </lineage>
</organism>
<comment type="caution">
    <text evidence="2">The sequence shown here is derived from an EMBL/GenBank/DDBJ whole genome shotgun (WGS) entry which is preliminary data.</text>
</comment>
<sequence length="215" mass="24013">MRPSPPVTSWSKQDPSGLSRDPFSPLFPPQVRRQLSTVRSRKPLRERLRETEAPRREEGTPLARQESTGFCLRFLLAQVKLPCQRVGGSRPLAGSCPQFVYSRRFSSRATKFAAWPPPEVAGVLKPSRTAHDGHMCASLSLVGTVTLSPSARDQPTGIRVLSHPKTNRRCKETPCISSLASSIMDFCFGVEWEAQRHGPWCRSSRRDTRTGLTDD</sequence>
<reference evidence="2 3" key="1">
    <citation type="submission" date="2016-09" db="EMBL/GenBank/DDBJ databases">
        <authorList>
            <person name="Capua I."/>
            <person name="De Benedictis P."/>
            <person name="Joannis T."/>
            <person name="Lombin L.H."/>
            <person name="Cattoli G."/>
        </authorList>
    </citation>
    <scope>NUCLEOTIDE SEQUENCE [LARGE SCALE GENOMIC DNA]</scope>
    <source>
        <strain evidence="2 3">IMI 309357</strain>
    </source>
</reference>
<evidence type="ECO:0000313" key="2">
    <source>
        <dbReference type="EMBL" id="OHE91202.1"/>
    </source>
</evidence>
<dbReference type="RefSeq" id="XP_022468375.1">
    <property type="nucleotide sequence ID" value="XM_022625096.1"/>
</dbReference>
<dbReference type="Proteomes" id="UP000176998">
    <property type="component" value="Unassembled WGS sequence"/>
</dbReference>
<keyword evidence="3" id="KW-1185">Reference proteome</keyword>
<feature type="region of interest" description="Disordered" evidence="1">
    <location>
        <begin position="1"/>
        <end position="62"/>
    </location>
</feature>
<dbReference type="AlphaFoldDB" id="A0A1G4AQA2"/>
<gene>
    <name evidence="2" type="ORF">CORC01_13479</name>
</gene>